<dbReference type="Pfam" id="PF11604">
    <property type="entry name" value="CusF_Ec"/>
    <property type="match status" value="1"/>
</dbReference>
<gene>
    <name evidence="2" type="ORF">DES41_108262</name>
</gene>
<evidence type="ECO:0000313" key="2">
    <source>
        <dbReference type="EMBL" id="RCW68083.1"/>
    </source>
</evidence>
<protein>
    <submittedName>
        <fullName evidence="2">Cu/Ag efflux protein CusF</fullName>
    </submittedName>
</protein>
<accession>A0A368XJF6</accession>
<reference evidence="2 3" key="1">
    <citation type="submission" date="2018-07" db="EMBL/GenBank/DDBJ databases">
        <title>Genomic Encyclopedia of Type Strains, Phase IV (KMG-IV): sequencing the most valuable type-strain genomes for metagenomic binning, comparative biology and taxonomic classification.</title>
        <authorList>
            <person name="Goeker M."/>
        </authorList>
    </citation>
    <scope>NUCLEOTIDE SEQUENCE [LARGE SCALE GENOMIC DNA]</scope>
    <source>
        <strain evidence="2 3">DSM 21634</strain>
    </source>
</reference>
<comment type="caution">
    <text evidence="2">The sequence shown here is derived from an EMBL/GenBank/DDBJ whole genome shotgun (WGS) entry which is preliminary data.</text>
</comment>
<dbReference type="Proteomes" id="UP000252884">
    <property type="component" value="Unassembled WGS sequence"/>
</dbReference>
<dbReference type="AlphaFoldDB" id="A0A368XJF6"/>
<dbReference type="InterPro" id="IPR042230">
    <property type="entry name" value="CusF_sf"/>
</dbReference>
<organism evidence="2 3">
    <name type="scientific">Pseudorhodoferax soli</name>
    <dbReference type="NCBI Taxonomy" id="545864"/>
    <lineage>
        <taxon>Bacteria</taxon>
        <taxon>Pseudomonadati</taxon>
        <taxon>Pseudomonadota</taxon>
        <taxon>Betaproteobacteria</taxon>
        <taxon>Burkholderiales</taxon>
        <taxon>Comamonadaceae</taxon>
    </lineage>
</organism>
<proteinExistence type="predicted"/>
<dbReference type="InterPro" id="IPR021647">
    <property type="entry name" value="CusF_Ec"/>
</dbReference>
<keyword evidence="1" id="KW-0732">Signal</keyword>
<evidence type="ECO:0000313" key="3">
    <source>
        <dbReference type="Proteomes" id="UP000252884"/>
    </source>
</evidence>
<dbReference type="Gene3D" id="2.40.50.320">
    <property type="entry name" value="Copper binding periplasmic protein CusF"/>
    <property type="match status" value="1"/>
</dbReference>
<evidence type="ECO:0000256" key="1">
    <source>
        <dbReference type="SAM" id="SignalP"/>
    </source>
</evidence>
<dbReference type="EMBL" id="QPJK01000008">
    <property type="protein sequence ID" value="RCW68083.1"/>
    <property type="molecule type" value="Genomic_DNA"/>
</dbReference>
<dbReference type="OrthoDB" id="9180744at2"/>
<name>A0A368XJF6_9BURK</name>
<feature type="chain" id="PRO_5016818073" evidence="1">
    <location>
        <begin position="26"/>
        <end position="111"/>
    </location>
</feature>
<dbReference type="RefSeq" id="WP_114470609.1">
    <property type="nucleotide sequence ID" value="NZ_QPJK01000008.1"/>
</dbReference>
<keyword evidence="3" id="KW-1185">Reference proteome</keyword>
<sequence>MNKFHFAIAASTAALVISTAGVAGAQNTSAPAASAASAEMAEGEVRKVDKENQKLTIKHGPLKNLDMPGMTMVFQVQDAAMLEKVQAGDKVRFVAEKLDGKFTVTKMDSSR</sequence>
<feature type="signal peptide" evidence="1">
    <location>
        <begin position="1"/>
        <end position="25"/>
    </location>
</feature>